<dbReference type="Gene3D" id="3.40.190.10">
    <property type="entry name" value="Periplasmic binding protein-like II"/>
    <property type="match status" value="1"/>
</dbReference>
<keyword evidence="1" id="KW-1003">Cell membrane</keyword>
<dbReference type="PANTHER" id="PTHR43649">
    <property type="entry name" value="ARABINOSE-BINDING PROTEIN-RELATED"/>
    <property type="match status" value="1"/>
</dbReference>
<keyword evidence="2" id="KW-0732">Signal</keyword>
<keyword evidence="7" id="KW-1133">Transmembrane helix</keyword>
<keyword evidence="3 7" id="KW-0472">Membrane</keyword>
<reference evidence="8 9" key="1">
    <citation type="submission" date="2018-07" db="EMBL/GenBank/DDBJ databases">
        <title>Genomic Encyclopedia of Type Strains, Phase III (KMG-III): the genomes of soil and plant-associated and newly described type strains.</title>
        <authorList>
            <person name="Whitman W."/>
        </authorList>
    </citation>
    <scope>NUCLEOTIDE SEQUENCE [LARGE SCALE GENOMIC DNA]</scope>
    <source>
        <strain evidence="8 9">CECT 7287</strain>
    </source>
</reference>
<evidence type="ECO:0000256" key="6">
    <source>
        <dbReference type="SAM" id="MobiDB-lite"/>
    </source>
</evidence>
<evidence type="ECO:0000256" key="1">
    <source>
        <dbReference type="ARBA" id="ARBA00022475"/>
    </source>
</evidence>
<dbReference type="OrthoDB" id="2675752at2"/>
<protein>
    <submittedName>
        <fullName evidence="8">ABC-type glycerol-3-phosphate transport system substrate-binding protein</fullName>
    </submittedName>
</protein>
<dbReference type="Proteomes" id="UP000256977">
    <property type="component" value="Unassembled WGS sequence"/>
</dbReference>
<evidence type="ECO:0000313" key="8">
    <source>
        <dbReference type="EMBL" id="RED63474.1"/>
    </source>
</evidence>
<dbReference type="InterPro" id="IPR006059">
    <property type="entry name" value="SBP"/>
</dbReference>
<accession>A0A3D9INX2</accession>
<keyword evidence="5" id="KW-0449">Lipoprotein</keyword>
<keyword evidence="4" id="KW-0564">Palmitate</keyword>
<keyword evidence="7" id="KW-0812">Transmembrane</keyword>
<evidence type="ECO:0000313" key="9">
    <source>
        <dbReference type="Proteomes" id="UP000256977"/>
    </source>
</evidence>
<feature type="transmembrane region" description="Helical" evidence="7">
    <location>
        <begin position="47"/>
        <end position="63"/>
    </location>
</feature>
<proteinExistence type="predicted"/>
<evidence type="ECO:0000256" key="4">
    <source>
        <dbReference type="ARBA" id="ARBA00023139"/>
    </source>
</evidence>
<sequence length="514" mass="57906">MNRNRNDWEKELSEAPLGIGGFNERTMRKIKERVTVPATRKSRFQPAFAGAMVVLLLVSGWWMRDSLSGWFAGKEGGEPARTDAWDQEDVVLKIQYYDQASFMNEFGLPFVVRHPNAQIEVPPSPESTDPENYKVWLQQYEPDLLQVPLFLVDSLSKEGLIQPLDAWAKRDGFKLDDFHAPVIGTIREAGDGALYGLTPYFETYALYYNKSLFDRFGITPPEDRMTWNEVLELAARFNGQEQSGQPIYGLATDRGMSPFELIRSVGQADGLRLTDADLNPTIDSPSWRNVWDKVTSGFRDEWIFEGVWPSSASDGHISMTDLYKADPFLTGHAAMTFRPSYYREDVFSAVDQIGFRDEWGIVTQPVSSDRSDIASEFSISMVYAINAKSPNQDAAWAMLRYMTGPEHAQSNRSKHYRALSSRPPASESNPTTGESAFYRLGVDSSAVLRDEESMYRPPNPSFIQSVLAAGEEEARGTIMGSKSLEQAVDNLQKRTEEIVASANATKEERKENKQ</sequence>
<evidence type="ECO:0000256" key="3">
    <source>
        <dbReference type="ARBA" id="ARBA00023136"/>
    </source>
</evidence>
<evidence type="ECO:0000256" key="5">
    <source>
        <dbReference type="ARBA" id="ARBA00023288"/>
    </source>
</evidence>
<comment type="caution">
    <text evidence="8">The sequence shown here is derived from an EMBL/GenBank/DDBJ whole genome shotgun (WGS) entry which is preliminary data.</text>
</comment>
<dbReference type="EMBL" id="QRDZ01000025">
    <property type="protein sequence ID" value="RED63474.1"/>
    <property type="molecule type" value="Genomic_DNA"/>
</dbReference>
<dbReference type="RefSeq" id="WP_116063598.1">
    <property type="nucleotide sequence ID" value="NZ_QRDZ01000025.1"/>
</dbReference>
<name>A0A3D9INX2_9BACL</name>
<dbReference type="InterPro" id="IPR050490">
    <property type="entry name" value="Bact_solute-bd_prot1"/>
</dbReference>
<dbReference type="SUPFAM" id="SSF53850">
    <property type="entry name" value="Periplasmic binding protein-like II"/>
    <property type="match status" value="1"/>
</dbReference>
<gene>
    <name evidence="8" type="ORF">DFP98_12521</name>
</gene>
<dbReference type="Pfam" id="PF01547">
    <property type="entry name" value="SBP_bac_1"/>
    <property type="match status" value="1"/>
</dbReference>
<dbReference type="AlphaFoldDB" id="A0A3D9INX2"/>
<dbReference type="PANTHER" id="PTHR43649:SF33">
    <property type="entry name" value="POLYGALACTURONAN_RHAMNOGALACTURONAN-BINDING PROTEIN YTCQ"/>
    <property type="match status" value="1"/>
</dbReference>
<organism evidence="8 9">
    <name type="scientific">Cohnella phaseoli</name>
    <dbReference type="NCBI Taxonomy" id="456490"/>
    <lineage>
        <taxon>Bacteria</taxon>
        <taxon>Bacillati</taxon>
        <taxon>Bacillota</taxon>
        <taxon>Bacilli</taxon>
        <taxon>Bacillales</taxon>
        <taxon>Paenibacillaceae</taxon>
        <taxon>Cohnella</taxon>
    </lineage>
</organism>
<feature type="region of interest" description="Disordered" evidence="6">
    <location>
        <begin position="407"/>
        <end position="435"/>
    </location>
</feature>
<evidence type="ECO:0000256" key="7">
    <source>
        <dbReference type="SAM" id="Phobius"/>
    </source>
</evidence>
<evidence type="ECO:0000256" key="2">
    <source>
        <dbReference type="ARBA" id="ARBA00022729"/>
    </source>
</evidence>
<keyword evidence="9" id="KW-1185">Reference proteome</keyword>